<dbReference type="EMBL" id="BQNB010014073">
    <property type="protein sequence ID" value="GJT23658.1"/>
    <property type="molecule type" value="Genomic_DNA"/>
</dbReference>
<name>A0ABQ5CC32_9ASTR</name>
<dbReference type="PANTHER" id="PTHR47150:SF4">
    <property type="entry name" value="HARBINGER TRANSPOSASE-DERIVED PROTEIN-RELATED"/>
    <property type="match status" value="1"/>
</dbReference>
<sequence length="135" mass="15393">MATSREKPHANDTVAGTMAARAMAARAVANNNLNVLYDSLLFDDVLADTAPEAPFVVNERTYKKGYYLADAIYPTWSTFVKTYSIARDEKTLKFKRIQESSRKDIERAFSILQGRWGIIRQFARALQINLLKRIM</sequence>
<comment type="caution">
    <text evidence="1">The sequence shown here is derived from an EMBL/GenBank/DDBJ whole genome shotgun (WGS) entry which is preliminary data.</text>
</comment>
<evidence type="ECO:0000313" key="2">
    <source>
        <dbReference type="Proteomes" id="UP001151760"/>
    </source>
</evidence>
<proteinExistence type="predicted"/>
<dbReference type="Proteomes" id="UP001151760">
    <property type="component" value="Unassembled WGS sequence"/>
</dbReference>
<accession>A0ABQ5CC32</accession>
<dbReference type="InterPro" id="IPR006912">
    <property type="entry name" value="Harbinger_derived_prot"/>
</dbReference>
<dbReference type="Pfam" id="PF04827">
    <property type="entry name" value="Plant_tran"/>
    <property type="match status" value="1"/>
</dbReference>
<dbReference type="PANTHER" id="PTHR47150">
    <property type="entry name" value="OS12G0169200 PROTEIN"/>
    <property type="match status" value="1"/>
</dbReference>
<protein>
    <submittedName>
        <fullName evidence="1">ALP1-like protein isoform X1</fullName>
    </submittedName>
</protein>
<reference evidence="1" key="2">
    <citation type="submission" date="2022-01" db="EMBL/GenBank/DDBJ databases">
        <authorList>
            <person name="Yamashiro T."/>
            <person name="Shiraishi A."/>
            <person name="Satake H."/>
            <person name="Nakayama K."/>
        </authorList>
    </citation>
    <scope>NUCLEOTIDE SEQUENCE</scope>
</reference>
<evidence type="ECO:0000313" key="1">
    <source>
        <dbReference type="EMBL" id="GJT23658.1"/>
    </source>
</evidence>
<reference evidence="1" key="1">
    <citation type="journal article" date="2022" name="Int. J. Mol. Sci.">
        <title>Draft Genome of Tanacetum Coccineum: Genomic Comparison of Closely Related Tanacetum-Family Plants.</title>
        <authorList>
            <person name="Yamashiro T."/>
            <person name="Shiraishi A."/>
            <person name="Nakayama K."/>
            <person name="Satake H."/>
        </authorList>
    </citation>
    <scope>NUCLEOTIDE SEQUENCE</scope>
</reference>
<organism evidence="1 2">
    <name type="scientific">Tanacetum coccineum</name>
    <dbReference type="NCBI Taxonomy" id="301880"/>
    <lineage>
        <taxon>Eukaryota</taxon>
        <taxon>Viridiplantae</taxon>
        <taxon>Streptophyta</taxon>
        <taxon>Embryophyta</taxon>
        <taxon>Tracheophyta</taxon>
        <taxon>Spermatophyta</taxon>
        <taxon>Magnoliopsida</taxon>
        <taxon>eudicotyledons</taxon>
        <taxon>Gunneridae</taxon>
        <taxon>Pentapetalae</taxon>
        <taxon>asterids</taxon>
        <taxon>campanulids</taxon>
        <taxon>Asterales</taxon>
        <taxon>Asteraceae</taxon>
        <taxon>Asteroideae</taxon>
        <taxon>Anthemideae</taxon>
        <taxon>Anthemidinae</taxon>
        <taxon>Tanacetum</taxon>
    </lineage>
</organism>
<keyword evidence="2" id="KW-1185">Reference proteome</keyword>
<gene>
    <name evidence="1" type="ORF">Tco_0893595</name>
</gene>